<gene>
    <name evidence="1" type="ORF">PY091_01655</name>
</gene>
<evidence type="ECO:0000313" key="2">
    <source>
        <dbReference type="Proteomes" id="UP001217083"/>
    </source>
</evidence>
<organism evidence="1 2">
    <name type="scientific">Flagellimonas okinawensis</name>
    <dbReference type="NCBI Taxonomy" id="3031324"/>
    <lineage>
        <taxon>Bacteria</taxon>
        <taxon>Pseudomonadati</taxon>
        <taxon>Bacteroidota</taxon>
        <taxon>Flavobacteriia</taxon>
        <taxon>Flavobacteriales</taxon>
        <taxon>Flavobacteriaceae</taxon>
        <taxon>Flagellimonas</taxon>
    </lineage>
</organism>
<reference evidence="1 2" key="1">
    <citation type="submission" date="2023-03" db="EMBL/GenBank/DDBJ databases">
        <title>Muricauda XX sp. nov. and Muricauda XXX sp. nov., two novel species isolated from Okinawa Trough.</title>
        <authorList>
            <person name="Cao W."/>
            <person name="Deng X."/>
        </authorList>
    </citation>
    <scope>NUCLEOTIDE SEQUENCE [LARGE SCALE GENOMIC DNA]</scope>
    <source>
        <strain evidence="1 2">81s02</strain>
    </source>
</reference>
<dbReference type="EMBL" id="JARFVA010000001">
    <property type="protein sequence ID" value="MDF0705901.1"/>
    <property type="molecule type" value="Genomic_DNA"/>
</dbReference>
<evidence type="ECO:0000313" key="1">
    <source>
        <dbReference type="EMBL" id="MDF0705901.1"/>
    </source>
</evidence>
<comment type="caution">
    <text evidence="1">The sequence shown here is derived from an EMBL/GenBank/DDBJ whole genome shotgun (WGS) entry which is preliminary data.</text>
</comment>
<name>A0ABT5XJ48_9FLAO</name>
<accession>A0ABT5XJ48</accession>
<keyword evidence="2" id="KW-1185">Reference proteome</keyword>
<dbReference type="RefSeq" id="WP_275648014.1">
    <property type="nucleotide sequence ID" value="NZ_JARFVA010000001.1"/>
</dbReference>
<proteinExistence type="predicted"/>
<sequence length="134" mass="15610">MKQITLLVVAVLSLTFFSFQGSQERKLVRLKDGTYQVSQVDLKPETLKELMTYKGWKEAKQVQPTKEFDFSEFRDGKGWKETAALHETGRTLVIHKEAKNKAFTKTLYKTKNVRVQNEAEARGFIDRTMESYLR</sequence>
<dbReference type="Proteomes" id="UP001217083">
    <property type="component" value="Unassembled WGS sequence"/>
</dbReference>
<protein>
    <submittedName>
        <fullName evidence="1">Uncharacterized protein</fullName>
    </submittedName>
</protein>